<gene>
    <name evidence="2" type="ORF">JW592_29600</name>
</gene>
<feature type="signal peptide" evidence="1">
    <location>
        <begin position="1"/>
        <end position="35"/>
    </location>
</feature>
<sequence>MQRNGTSRLRRVLTTGGTMAAAGALVGTLSTEAYAANIEVATRGTSWWEPGAGVARYQEKGDYLTISDRAADGAGVRAALADGNGKTLRARTYSGGAGGSRTWNFNLPENKRIWLHVCLKDNGEIKTATCRYYEGRA</sequence>
<evidence type="ECO:0000256" key="1">
    <source>
        <dbReference type="SAM" id="SignalP"/>
    </source>
</evidence>
<keyword evidence="3" id="KW-1185">Reference proteome</keyword>
<protein>
    <recommendedName>
        <fullName evidence="4">Secreted protein</fullName>
    </recommendedName>
</protein>
<dbReference type="EMBL" id="JAFFZN010000037">
    <property type="protein sequence ID" value="MBO8189565.1"/>
    <property type="molecule type" value="Genomic_DNA"/>
</dbReference>
<comment type="caution">
    <text evidence="2">The sequence shown here is derived from an EMBL/GenBank/DDBJ whole genome shotgun (WGS) entry which is preliminary data.</text>
</comment>
<name>A0ABS3X2F4_9ACTN</name>
<dbReference type="RefSeq" id="WP_209268327.1">
    <property type="nucleotide sequence ID" value="NZ_JAFFZN010000037.1"/>
</dbReference>
<reference evidence="2 3" key="1">
    <citation type="submission" date="2021-02" db="EMBL/GenBank/DDBJ databases">
        <title>Streptomyces spirodelae sp. nov., isolated from duckweed.</title>
        <authorList>
            <person name="Saimee Y."/>
            <person name="Duangmal K."/>
        </authorList>
    </citation>
    <scope>NUCLEOTIDE SEQUENCE [LARGE SCALE GENOMIC DNA]</scope>
    <source>
        <strain evidence="2 3">DW4-2</strain>
    </source>
</reference>
<keyword evidence="1" id="KW-0732">Signal</keyword>
<organism evidence="2 3">
    <name type="scientific">Streptomyces spirodelae</name>
    <dbReference type="NCBI Taxonomy" id="2812904"/>
    <lineage>
        <taxon>Bacteria</taxon>
        <taxon>Bacillati</taxon>
        <taxon>Actinomycetota</taxon>
        <taxon>Actinomycetes</taxon>
        <taxon>Kitasatosporales</taxon>
        <taxon>Streptomycetaceae</taxon>
        <taxon>Streptomyces</taxon>
    </lineage>
</organism>
<accession>A0ABS3X2F4</accession>
<dbReference type="Proteomes" id="UP001518976">
    <property type="component" value="Unassembled WGS sequence"/>
</dbReference>
<evidence type="ECO:0000313" key="2">
    <source>
        <dbReference type="EMBL" id="MBO8189565.1"/>
    </source>
</evidence>
<evidence type="ECO:0008006" key="4">
    <source>
        <dbReference type="Google" id="ProtNLM"/>
    </source>
</evidence>
<feature type="chain" id="PRO_5047172361" description="Secreted protein" evidence="1">
    <location>
        <begin position="36"/>
        <end position="137"/>
    </location>
</feature>
<evidence type="ECO:0000313" key="3">
    <source>
        <dbReference type="Proteomes" id="UP001518976"/>
    </source>
</evidence>
<proteinExistence type="predicted"/>